<sequence length="422" mass="49023">MLSKRCINKRYYYIIFSLIFLLSANCLYAFQQDSTYTEYKGIVLDAAKEEAIAGAVLQVENQQISSISNSEGRFSLKIPNSIKNATVTTSKIGYQSKSVALNYFTEENMQVFLRKRGSKAESLEAVKIYQASNAQGLVQKMLSKRDVNYLKKDALYTAFYRETVKRGNQNVSLSEAVVSLKKRPYRSWNKENIAIKKARKYTDYSRLDTLAIKLRGGPYSTLYLDLMKYPDYLFYDRSINNYKFSLKKPTSLYGRYVHVVRFEDTNKNDVWYYGKLYIDAETYSLVKADYKLNVDDEAAATDFLVYRKPSNSQVTPLETHYVVNYIAENGKWHYSYGKAMLKVKVNWDKKLFNSRYTISSEMMITKEEKNIKNLKKTDGYIKPSVVMTDDISGFRDPEFWGKNNIIEPDKTIQNAIEKIKDR</sequence>
<keyword evidence="1" id="KW-1133">Transmembrane helix</keyword>
<reference evidence="2 3" key="1">
    <citation type="submission" date="2019-06" db="EMBL/GenBank/DDBJ databases">
        <title>Flavibacter putida gen. nov., sp. nov., a novel marine bacterium of the family Flavobacteriaceae isolated from coastal seawater.</title>
        <authorList>
            <person name="Feng X."/>
        </authorList>
    </citation>
    <scope>NUCLEOTIDE SEQUENCE [LARGE SCALE GENOMIC DNA]</scope>
    <source>
        <strain evidence="2 3">PLHSN227</strain>
    </source>
</reference>
<dbReference type="SUPFAM" id="SSF49464">
    <property type="entry name" value="Carboxypeptidase regulatory domain-like"/>
    <property type="match status" value="1"/>
</dbReference>
<evidence type="ECO:0000313" key="2">
    <source>
        <dbReference type="EMBL" id="TQD39716.1"/>
    </source>
</evidence>
<dbReference type="GO" id="GO:0004180">
    <property type="term" value="F:carboxypeptidase activity"/>
    <property type="evidence" value="ECO:0007669"/>
    <property type="project" value="UniProtKB-KW"/>
</dbReference>
<dbReference type="InterPro" id="IPR008969">
    <property type="entry name" value="CarboxyPept-like_regulatory"/>
</dbReference>
<accession>A0A507ZPL1</accession>
<dbReference type="OrthoDB" id="1413766at2"/>
<keyword evidence="2" id="KW-0121">Carboxypeptidase</keyword>
<protein>
    <submittedName>
        <fullName evidence="2">Carboxypeptidase-like regulatory domain-containing protein</fullName>
    </submittedName>
</protein>
<keyword evidence="3" id="KW-1185">Reference proteome</keyword>
<dbReference type="Pfam" id="PF13715">
    <property type="entry name" value="CarbopepD_reg_2"/>
    <property type="match status" value="1"/>
</dbReference>
<name>A0A507ZPL1_9FLAO</name>
<proteinExistence type="predicted"/>
<evidence type="ECO:0000313" key="3">
    <source>
        <dbReference type="Proteomes" id="UP000317169"/>
    </source>
</evidence>
<dbReference type="RefSeq" id="WP_141420959.1">
    <property type="nucleotide sequence ID" value="NZ_VIAR01000003.1"/>
</dbReference>
<dbReference type="Gene3D" id="2.60.40.1120">
    <property type="entry name" value="Carboxypeptidase-like, regulatory domain"/>
    <property type="match status" value="1"/>
</dbReference>
<dbReference type="AlphaFoldDB" id="A0A507ZPL1"/>
<dbReference type="EMBL" id="VIAR01000003">
    <property type="protein sequence ID" value="TQD39716.1"/>
    <property type="molecule type" value="Genomic_DNA"/>
</dbReference>
<keyword evidence="1" id="KW-0472">Membrane</keyword>
<keyword evidence="2" id="KW-0378">Hydrolase</keyword>
<dbReference type="Proteomes" id="UP000317169">
    <property type="component" value="Unassembled WGS sequence"/>
</dbReference>
<feature type="transmembrane region" description="Helical" evidence="1">
    <location>
        <begin position="12"/>
        <end position="30"/>
    </location>
</feature>
<evidence type="ECO:0000256" key="1">
    <source>
        <dbReference type="SAM" id="Phobius"/>
    </source>
</evidence>
<organism evidence="2 3">
    <name type="scientific">Haloflavibacter putidus</name>
    <dbReference type="NCBI Taxonomy" id="2576776"/>
    <lineage>
        <taxon>Bacteria</taxon>
        <taxon>Pseudomonadati</taxon>
        <taxon>Bacteroidota</taxon>
        <taxon>Flavobacteriia</taxon>
        <taxon>Flavobacteriales</taxon>
        <taxon>Flavobacteriaceae</taxon>
        <taxon>Haloflavibacter</taxon>
    </lineage>
</organism>
<gene>
    <name evidence="2" type="ORF">FKR84_04265</name>
</gene>
<keyword evidence="1" id="KW-0812">Transmembrane</keyword>
<keyword evidence="2" id="KW-0645">Protease</keyword>
<comment type="caution">
    <text evidence="2">The sequence shown here is derived from an EMBL/GenBank/DDBJ whole genome shotgun (WGS) entry which is preliminary data.</text>
</comment>